<dbReference type="InterPro" id="IPR035940">
    <property type="entry name" value="CAP_sf"/>
</dbReference>
<evidence type="ECO:0000313" key="2">
    <source>
        <dbReference type="EnsemblMetazoa" id="CapteP89813"/>
    </source>
</evidence>
<organism evidence="1">
    <name type="scientific">Capitella teleta</name>
    <name type="common">Polychaete worm</name>
    <dbReference type="NCBI Taxonomy" id="283909"/>
    <lineage>
        <taxon>Eukaryota</taxon>
        <taxon>Metazoa</taxon>
        <taxon>Spiralia</taxon>
        <taxon>Lophotrochozoa</taxon>
        <taxon>Annelida</taxon>
        <taxon>Polychaeta</taxon>
        <taxon>Sedentaria</taxon>
        <taxon>Scolecida</taxon>
        <taxon>Capitellidae</taxon>
        <taxon>Capitella</taxon>
    </lineage>
</organism>
<evidence type="ECO:0000313" key="3">
    <source>
        <dbReference type="Proteomes" id="UP000014760"/>
    </source>
</evidence>
<reference evidence="1 3" key="2">
    <citation type="journal article" date="2013" name="Nature">
        <title>Insights into bilaterian evolution from three spiralian genomes.</title>
        <authorList>
            <person name="Simakov O."/>
            <person name="Marletaz F."/>
            <person name="Cho S.J."/>
            <person name="Edsinger-Gonzales E."/>
            <person name="Havlak P."/>
            <person name="Hellsten U."/>
            <person name="Kuo D.H."/>
            <person name="Larsson T."/>
            <person name="Lv J."/>
            <person name="Arendt D."/>
            <person name="Savage R."/>
            <person name="Osoegawa K."/>
            <person name="de Jong P."/>
            <person name="Grimwood J."/>
            <person name="Chapman J.A."/>
            <person name="Shapiro H."/>
            <person name="Aerts A."/>
            <person name="Otillar R.P."/>
            <person name="Terry A.Y."/>
            <person name="Boore J.L."/>
            <person name="Grigoriev I.V."/>
            <person name="Lindberg D.R."/>
            <person name="Seaver E.C."/>
            <person name="Weisblat D.A."/>
            <person name="Putnam N.H."/>
            <person name="Rokhsar D.S."/>
        </authorList>
    </citation>
    <scope>NUCLEOTIDE SEQUENCE</scope>
    <source>
        <strain evidence="1 3">I ESC-2004</strain>
    </source>
</reference>
<gene>
    <name evidence="1" type="ORF">CAPTEDRAFT_89813</name>
</gene>
<name>R7THE2_CAPTE</name>
<accession>R7THE2</accession>
<dbReference type="EMBL" id="KB310868">
    <property type="protein sequence ID" value="ELT90535.1"/>
    <property type="molecule type" value="Genomic_DNA"/>
</dbReference>
<evidence type="ECO:0000313" key="1">
    <source>
        <dbReference type="EMBL" id="ELT90535.1"/>
    </source>
</evidence>
<dbReference type="Gene3D" id="3.40.33.10">
    <property type="entry name" value="CAP"/>
    <property type="match status" value="1"/>
</dbReference>
<dbReference type="SUPFAM" id="SSF55797">
    <property type="entry name" value="PR-1-like"/>
    <property type="match status" value="1"/>
</dbReference>
<sequence>GQNIYWSSVQSLNEGTLLDSMKKWHDEIDYFDFEKNSCEKGEVCGHYTQVKAHG</sequence>
<dbReference type="EnsemblMetazoa" id="CapteT89813">
    <property type="protein sequence ID" value="CapteP89813"/>
    <property type="gene ID" value="CapteG89813"/>
</dbReference>
<keyword evidence="3" id="KW-1185">Reference proteome</keyword>
<proteinExistence type="predicted"/>
<dbReference type="Proteomes" id="UP000014760">
    <property type="component" value="Unassembled WGS sequence"/>
</dbReference>
<dbReference type="EMBL" id="AMQN01031798">
    <property type="status" value="NOT_ANNOTATED_CDS"/>
    <property type="molecule type" value="Genomic_DNA"/>
</dbReference>
<reference evidence="3" key="1">
    <citation type="submission" date="2012-12" db="EMBL/GenBank/DDBJ databases">
        <authorList>
            <person name="Hellsten U."/>
            <person name="Grimwood J."/>
            <person name="Chapman J.A."/>
            <person name="Shapiro H."/>
            <person name="Aerts A."/>
            <person name="Otillar R.P."/>
            <person name="Terry A.Y."/>
            <person name="Boore J.L."/>
            <person name="Simakov O."/>
            <person name="Marletaz F."/>
            <person name="Cho S.-J."/>
            <person name="Edsinger-Gonzales E."/>
            <person name="Havlak P."/>
            <person name="Kuo D.-H."/>
            <person name="Larsson T."/>
            <person name="Lv J."/>
            <person name="Arendt D."/>
            <person name="Savage R."/>
            <person name="Osoegawa K."/>
            <person name="de Jong P."/>
            <person name="Lindberg D.R."/>
            <person name="Seaver E.C."/>
            <person name="Weisblat D.A."/>
            <person name="Putnam N.H."/>
            <person name="Grigoriev I.V."/>
            <person name="Rokhsar D.S."/>
        </authorList>
    </citation>
    <scope>NUCLEOTIDE SEQUENCE</scope>
    <source>
        <strain evidence="3">I ESC-2004</strain>
    </source>
</reference>
<protein>
    <submittedName>
        <fullName evidence="1 2">Uncharacterized protein</fullName>
    </submittedName>
</protein>
<dbReference type="OrthoDB" id="43654at2759"/>
<dbReference type="HOGENOM" id="CLU_3056380_0_0_1"/>
<dbReference type="AlphaFoldDB" id="R7THE2"/>
<reference evidence="2" key="3">
    <citation type="submission" date="2015-06" db="UniProtKB">
        <authorList>
            <consortium name="EnsemblMetazoa"/>
        </authorList>
    </citation>
    <scope>IDENTIFICATION</scope>
</reference>
<feature type="non-terminal residue" evidence="1">
    <location>
        <position position="1"/>
    </location>
</feature>